<dbReference type="OrthoDB" id="331868at2"/>
<protein>
    <recommendedName>
        <fullName evidence="3">Cysteine-rich CWC family protein</fullName>
    </recommendedName>
</protein>
<name>A0A6C2CL99_9RHOO</name>
<reference evidence="1 2" key="1">
    <citation type="submission" date="2019-01" db="EMBL/GenBank/DDBJ databases">
        <title>Zoogloea oleivorans genome sequencing and assembly.</title>
        <authorList>
            <person name="Tancsics A."/>
            <person name="Farkas M."/>
            <person name="Kriszt B."/>
            <person name="Maroti G."/>
            <person name="Horvath B."/>
        </authorList>
    </citation>
    <scope>NUCLEOTIDE SEQUENCE [LARGE SCALE GENOMIC DNA]</scope>
    <source>
        <strain evidence="1 2">Buc</strain>
    </source>
</reference>
<dbReference type="EMBL" id="SDKK01000017">
    <property type="protein sequence ID" value="TYC54758.1"/>
    <property type="molecule type" value="Genomic_DNA"/>
</dbReference>
<comment type="caution">
    <text evidence="1">The sequence shown here is derived from an EMBL/GenBank/DDBJ whole genome shotgun (WGS) entry which is preliminary data.</text>
</comment>
<evidence type="ECO:0000313" key="2">
    <source>
        <dbReference type="Proteomes" id="UP000389128"/>
    </source>
</evidence>
<organism evidence="1 2">
    <name type="scientific">Zoogloea oleivorans</name>
    <dbReference type="NCBI Taxonomy" id="1552750"/>
    <lineage>
        <taxon>Bacteria</taxon>
        <taxon>Pseudomonadati</taxon>
        <taxon>Pseudomonadota</taxon>
        <taxon>Betaproteobacteria</taxon>
        <taxon>Rhodocyclales</taxon>
        <taxon>Zoogloeaceae</taxon>
        <taxon>Zoogloea</taxon>
    </lineage>
</organism>
<sequence>MKNVAPTNVCPACGARFTCGMNAGMAECWCASLPPVLSVPEAHAGQCYCPECLTKKIGEAARR</sequence>
<proteinExistence type="predicted"/>
<evidence type="ECO:0008006" key="3">
    <source>
        <dbReference type="Google" id="ProtNLM"/>
    </source>
</evidence>
<dbReference type="AlphaFoldDB" id="A0A6C2CL99"/>
<dbReference type="InterPro" id="IPR032720">
    <property type="entry name" value="Cys_rich_CWC"/>
</dbReference>
<accession>A0A6C2CL99</accession>
<gene>
    <name evidence="1" type="ORF">ETQ85_17420</name>
</gene>
<dbReference type="Proteomes" id="UP000389128">
    <property type="component" value="Unassembled WGS sequence"/>
</dbReference>
<keyword evidence="2" id="KW-1185">Reference proteome</keyword>
<dbReference type="Pfam" id="PF14375">
    <property type="entry name" value="Cys_rich_CWC"/>
    <property type="match status" value="1"/>
</dbReference>
<evidence type="ECO:0000313" key="1">
    <source>
        <dbReference type="EMBL" id="TYC54758.1"/>
    </source>
</evidence>